<feature type="transmembrane region" description="Helical" evidence="11">
    <location>
        <begin position="79"/>
        <end position="102"/>
    </location>
</feature>
<dbReference type="SUPFAM" id="SSF81336">
    <property type="entry name" value="F1F0 ATP synthase subunit A"/>
    <property type="match status" value="1"/>
</dbReference>
<keyword evidence="11" id="KW-1003">Cell membrane</keyword>
<keyword evidence="6 11" id="KW-0375">Hydrogen ion transport</keyword>
<dbReference type="PANTHER" id="PTHR42823:SF3">
    <property type="entry name" value="ATP SYNTHASE SUBUNIT A, CHLOROPLASTIC"/>
    <property type="match status" value="1"/>
</dbReference>
<dbReference type="HAMAP" id="MF_01393">
    <property type="entry name" value="ATP_synth_a_bact"/>
    <property type="match status" value="1"/>
</dbReference>
<dbReference type="EMBL" id="JBHSHC010000132">
    <property type="protein sequence ID" value="MFC4769521.1"/>
    <property type="molecule type" value="Genomic_DNA"/>
</dbReference>
<evidence type="ECO:0000256" key="9">
    <source>
        <dbReference type="ARBA" id="ARBA00023136"/>
    </source>
</evidence>
<evidence type="ECO:0000256" key="2">
    <source>
        <dbReference type="ARBA" id="ARBA00006810"/>
    </source>
</evidence>
<keyword evidence="7 11" id="KW-1133">Transmembrane helix</keyword>
<dbReference type="InterPro" id="IPR023011">
    <property type="entry name" value="ATP_synth_F0_asu_AS"/>
</dbReference>
<organism evidence="13 14">
    <name type="scientific">Effusibacillus consociatus</name>
    <dbReference type="NCBI Taxonomy" id="1117041"/>
    <lineage>
        <taxon>Bacteria</taxon>
        <taxon>Bacillati</taxon>
        <taxon>Bacillota</taxon>
        <taxon>Bacilli</taxon>
        <taxon>Bacillales</taxon>
        <taxon>Alicyclobacillaceae</taxon>
        <taxon>Effusibacillus</taxon>
    </lineage>
</organism>
<reference evidence="14" key="1">
    <citation type="journal article" date="2019" name="Int. J. Syst. Evol. Microbiol.">
        <title>The Global Catalogue of Microorganisms (GCM) 10K type strain sequencing project: providing services to taxonomists for standard genome sequencing and annotation.</title>
        <authorList>
            <consortium name="The Broad Institute Genomics Platform"/>
            <consortium name="The Broad Institute Genome Sequencing Center for Infectious Disease"/>
            <person name="Wu L."/>
            <person name="Ma J."/>
        </authorList>
    </citation>
    <scope>NUCLEOTIDE SEQUENCE [LARGE SCALE GENOMIC DNA]</scope>
    <source>
        <strain evidence="14">WYCCWR 12678</strain>
    </source>
</reference>
<keyword evidence="10 11" id="KW-0066">ATP synthesis</keyword>
<evidence type="ECO:0000256" key="10">
    <source>
        <dbReference type="ARBA" id="ARBA00023310"/>
    </source>
</evidence>
<accession>A0ABV9Q5Y4</accession>
<dbReference type="InterPro" id="IPR000568">
    <property type="entry name" value="ATP_synth_F0_asu"/>
</dbReference>
<evidence type="ECO:0000256" key="3">
    <source>
        <dbReference type="ARBA" id="ARBA00022448"/>
    </source>
</evidence>
<gene>
    <name evidence="11 13" type="primary">atpB</name>
    <name evidence="13" type="ORF">ACFO8Q_19505</name>
</gene>
<evidence type="ECO:0000256" key="6">
    <source>
        <dbReference type="ARBA" id="ARBA00022781"/>
    </source>
</evidence>
<keyword evidence="9 11" id="KW-0472">Membrane</keyword>
<dbReference type="NCBIfam" id="TIGR01131">
    <property type="entry name" value="ATP_synt_6_or_A"/>
    <property type="match status" value="1"/>
</dbReference>
<comment type="function">
    <text evidence="11 12">Key component of the proton channel; it plays a direct role in the translocation of protons across the membrane.</text>
</comment>
<comment type="similarity">
    <text evidence="2 11 12">Belongs to the ATPase A chain family.</text>
</comment>
<protein>
    <recommendedName>
        <fullName evidence="11 12">ATP synthase subunit a</fullName>
    </recommendedName>
    <alternativeName>
        <fullName evidence="11">ATP synthase F0 sector subunit a</fullName>
    </alternativeName>
    <alternativeName>
        <fullName evidence="11">F-ATPase subunit 6</fullName>
    </alternativeName>
</protein>
<evidence type="ECO:0000256" key="7">
    <source>
        <dbReference type="ARBA" id="ARBA00022989"/>
    </source>
</evidence>
<keyword evidence="14" id="KW-1185">Reference proteome</keyword>
<evidence type="ECO:0000256" key="4">
    <source>
        <dbReference type="ARBA" id="ARBA00022547"/>
    </source>
</evidence>
<evidence type="ECO:0000256" key="11">
    <source>
        <dbReference type="HAMAP-Rule" id="MF_01393"/>
    </source>
</evidence>
<proteinExistence type="inferred from homology"/>
<dbReference type="Gene3D" id="1.20.120.220">
    <property type="entry name" value="ATP synthase, F0 complex, subunit A"/>
    <property type="match status" value="1"/>
</dbReference>
<evidence type="ECO:0000256" key="8">
    <source>
        <dbReference type="ARBA" id="ARBA00023065"/>
    </source>
</evidence>
<keyword evidence="5 11" id="KW-0812">Transmembrane</keyword>
<dbReference type="InterPro" id="IPR035908">
    <property type="entry name" value="F0_ATP_A_sf"/>
</dbReference>
<feature type="transmembrane region" description="Helical" evidence="11">
    <location>
        <begin position="122"/>
        <end position="141"/>
    </location>
</feature>
<comment type="caution">
    <text evidence="13">The sequence shown here is derived from an EMBL/GenBank/DDBJ whole genome shotgun (WGS) entry which is preliminary data.</text>
</comment>
<dbReference type="Pfam" id="PF00119">
    <property type="entry name" value="ATP-synt_A"/>
    <property type="match status" value="1"/>
</dbReference>
<comment type="subcellular location">
    <subcellularLocation>
        <location evidence="11 12">Cell membrane</location>
        <topology evidence="11 12">Multi-pass membrane protein</topology>
    </subcellularLocation>
    <subcellularLocation>
        <location evidence="1">Membrane</location>
        <topology evidence="1">Multi-pass membrane protein</topology>
    </subcellularLocation>
</comment>
<sequence>MEHLFPTIELFGIPGLTLNLTVALMSLIASAVVALIAIAAVRRLDMRRPSGMQNFLEAITDFVRGLANDTVGAKHADTWVPLGLTLFIWMFVSNQMGLITNITAHASGEGSYTYWMSPTANFTVAMTMGVSMVLLSHIVGLRKPGQYFKHWVTPNVAMLPLHLVEELPKFLTLGLRLFGNIFAGEVLLAILVGMPVQLGWVAGSIAGGIPMLVWLGYSMFVGTVQAFVFTVLTLVYVGQKIPHDEHH</sequence>
<dbReference type="RefSeq" id="WP_380028130.1">
    <property type="nucleotide sequence ID" value="NZ_JBHSHC010000132.1"/>
</dbReference>
<dbReference type="CDD" id="cd00310">
    <property type="entry name" value="ATP-synt_Fo_a_6"/>
    <property type="match status" value="1"/>
</dbReference>
<name>A0ABV9Q5Y4_9BACL</name>
<evidence type="ECO:0000256" key="1">
    <source>
        <dbReference type="ARBA" id="ARBA00004141"/>
    </source>
</evidence>
<keyword evidence="4 11" id="KW-0138">CF(0)</keyword>
<feature type="transmembrane region" description="Helical" evidence="11">
    <location>
        <begin position="20"/>
        <end position="41"/>
    </location>
</feature>
<feature type="transmembrane region" description="Helical" evidence="11">
    <location>
        <begin position="214"/>
        <end position="237"/>
    </location>
</feature>
<feature type="transmembrane region" description="Helical" evidence="11">
    <location>
        <begin position="177"/>
        <end position="202"/>
    </location>
</feature>
<evidence type="ECO:0000313" key="13">
    <source>
        <dbReference type="EMBL" id="MFC4769521.1"/>
    </source>
</evidence>
<dbReference type="Proteomes" id="UP001596002">
    <property type="component" value="Unassembled WGS sequence"/>
</dbReference>
<keyword evidence="8 11" id="KW-0406">Ion transport</keyword>
<dbReference type="PANTHER" id="PTHR42823">
    <property type="entry name" value="ATP SYNTHASE SUBUNIT A, CHLOROPLASTIC"/>
    <property type="match status" value="1"/>
</dbReference>
<evidence type="ECO:0000256" key="12">
    <source>
        <dbReference type="RuleBase" id="RU000483"/>
    </source>
</evidence>
<dbReference type="PRINTS" id="PR00123">
    <property type="entry name" value="ATPASEA"/>
</dbReference>
<keyword evidence="3 11" id="KW-0813">Transport</keyword>
<evidence type="ECO:0000313" key="14">
    <source>
        <dbReference type="Proteomes" id="UP001596002"/>
    </source>
</evidence>
<dbReference type="InterPro" id="IPR045082">
    <property type="entry name" value="ATP_syn_F0_a_bact/chloroplast"/>
</dbReference>
<evidence type="ECO:0000256" key="5">
    <source>
        <dbReference type="ARBA" id="ARBA00022692"/>
    </source>
</evidence>
<dbReference type="PROSITE" id="PS00449">
    <property type="entry name" value="ATPASE_A"/>
    <property type="match status" value="1"/>
</dbReference>